<dbReference type="InterPro" id="IPR036084">
    <property type="entry name" value="Ser_inhib-like_sf"/>
</dbReference>
<dbReference type="AlphaFoldDB" id="A0A4Y2WL43"/>
<evidence type="ECO:0000313" key="6">
    <source>
        <dbReference type="Proteomes" id="UP000499080"/>
    </source>
</evidence>
<organism evidence="5 6">
    <name type="scientific">Araneus ventricosus</name>
    <name type="common">Orbweaver spider</name>
    <name type="synonym">Epeira ventricosa</name>
    <dbReference type="NCBI Taxonomy" id="182803"/>
    <lineage>
        <taxon>Eukaryota</taxon>
        <taxon>Metazoa</taxon>
        <taxon>Ecdysozoa</taxon>
        <taxon>Arthropoda</taxon>
        <taxon>Chelicerata</taxon>
        <taxon>Arachnida</taxon>
        <taxon>Araneae</taxon>
        <taxon>Araneomorphae</taxon>
        <taxon>Entelegynae</taxon>
        <taxon>Araneoidea</taxon>
        <taxon>Araneidae</taxon>
        <taxon>Araneus</taxon>
    </lineage>
</organism>
<keyword evidence="6" id="KW-1185">Reference proteome</keyword>
<dbReference type="SUPFAM" id="SSF57567">
    <property type="entry name" value="Serine protease inhibitors"/>
    <property type="match status" value="1"/>
</dbReference>
<dbReference type="EMBL" id="BGPR01061688">
    <property type="protein sequence ID" value="GBO37314.1"/>
    <property type="molecule type" value="Genomic_DNA"/>
</dbReference>
<dbReference type="Gene3D" id="2.10.25.10">
    <property type="entry name" value="Laminin"/>
    <property type="match status" value="1"/>
</dbReference>
<comment type="caution">
    <text evidence="5">The sequence shown here is derived from an EMBL/GenBank/DDBJ whole genome shotgun (WGS) entry which is preliminary data.</text>
</comment>
<name>A0A4Y2WL43_ARAVE</name>
<protein>
    <recommendedName>
        <fullName evidence="3">TIL domain-containing protein</fullName>
    </recommendedName>
</protein>
<dbReference type="Pfam" id="PF01826">
    <property type="entry name" value="TIL"/>
    <property type="match status" value="1"/>
</dbReference>
<dbReference type="Proteomes" id="UP000499080">
    <property type="component" value="Unassembled WGS sequence"/>
</dbReference>
<gene>
    <name evidence="5" type="ORF">AVEN_114573_1</name>
    <name evidence="4" type="ORF">AVEN_25105_1</name>
</gene>
<keyword evidence="2" id="KW-1015">Disulfide bond</keyword>
<accession>A0A4Y2WL43</accession>
<dbReference type="CDD" id="cd19941">
    <property type="entry name" value="TIL"/>
    <property type="match status" value="1"/>
</dbReference>
<dbReference type="OrthoDB" id="6236007at2759"/>
<feature type="domain" description="TIL" evidence="3">
    <location>
        <begin position="25"/>
        <end position="79"/>
    </location>
</feature>
<evidence type="ECO:0000259" key="3">
    <source>
        <dbReference type="Pfam" id="PF01826"/>
    </source>
</evidence>
<dbReference type="PANTHER" id="PTHR23259:SF70">
    <property type="entry name" value="ACCESSORY GLAND PROTEIN ACP62F-RELATED"/>
    <property type="match status" value="1"/>
</dbReference>
<keyword evidence="1" id="KW-0646">Protease inhibitor</keyword>
<evidence type="ECO:0000313" key="5">
    <source>
        <dbReference type="EMBL" id="GBO37314.1"/>
    </source>
</evidence>
<dbReference type="EMBL" id="BGPR01011415">
    <property type="protein sequence ID" value="GBN51213.1"/>
    <property type="molecule type" value="Genomic_DNA"/>
</dbReference>
<dbReference type="InterPro" id="IPR051368">
    <property type="entry name" value="SerProtInhib-TIL_Domain"/>
</dbReference>
<reference evidence="5 6" key="1">
    <citation type="journal article" date="2019" name="Sci. Rep.">
        <title>Orb-weaving spider Araneus ventricosus genome elucidates the spidroin gene catalogue.</title>
        <authorList>
            <person name="Kono N."/>
            <person name="Nakamura H."/>
            <person name="Ohtoshi R."/>
            <person name="Moran D.A.P."/>
            <person name="Shinohara A."/>
            <person name="Yoshida Y."/>
            <person name="Fujiwara M."/>
            <person name="Mori M."/>
            <person name="Tomita M."/>
            <person name="Arakawa K."/>
        </authorList>
    </citation>
    <scope>NUCLEOTIDE SEQUENCE [LARGE SCALE GENOMIC DNA]</scope>
</reference>
<dbReference type="PANTHER" id="PTHR23259">
    <property type="entry name" value="RIDDLE"/>
    <property type="match status" value="1"/>
</dbReference>
<proteinExistence type="predicted"/>
<dbReference type="GO" id="GO:0030414">
    <property type="term" value="F:peptidase inhibitor activity"/>
    <property type="evidence" value="ECO:0007669"/>
    <property type="project" value="UniProtKB-KW"/>
</dbReference>
<sequence>MIFILIYSDSILFISDAQRMKYPEHEHYRCGTACQKSCESIKRAPRLCSTQCIYGCFCNRGYIRASDDETAGCIPKTDCPQQTPNRSFLVQ</sequence>
<evidence type="ECO:0000256" key="2">
    <source>
        <dbReference type="ARBA" id="ARBA00023157"/>
    </source>
</evidence>
<dbReference type="InterPro" id="IPR002919">
    <property type="entry name" value="TIL_dom"/>
</dbReference>
<evidence type="ECO:0000256" key="1">
    <source>
        <dbReference type="ARBA" id="ARBA00022690"/>
    </source>
</evidence>
<evidence type="ECO:0000313" key="4">
    <source>
        <dbReference type="EMBL" id="GBN51213.1"/>
    </source>
</evidence>